<dbReference type="InterPro" id="IPR000086">
    <property type="entry name" value="NUDIX_hydrolase_dom"/>
</dbReference>
<organism evidence="2 3">
    <name type="scientific">Uncinula necator</name>
    <name type="common">Grape powdery mildew</name>
    <dbReference type="NCBI Taxonomy" id="52586"/>
    <lineage>
        <taxon>Eukaryota</taxon>
        <taxon>Fungi</taxon>
        <taxon>Dikarya</taxon>
        <taxon>Ascomycota</taxon>
        <taxon>Pezizomycotina</taxon>
        <taxon>Leotiomycetes</taxon>
        <taxon>Erysiphales</taxon>
        <taxon>Erysiphaceae</taxon>
        <taxon>Erysiphe</taxon>
    </lineage>
</organism>
<feature type="domain" description="Nudix hydrolase" evidence="1">
    <location>
        <begin position="42"/>
        <end position="178"/>
    </location>
</feature>
<reference evidence="2 3" key="1">
    <citation type="journal article" date="2014" name="BMC Genomics">
        <title>Adaptive genomic structural variation in the grape powdery mildew pathogen, Erysiphe necator.</title>
        <authorList>
            <person name="Jones L."/>
            <person name="Riaz S."/>
            <person name="Morales-Cruz A."/>
            <person name="Amrine K.C."/>
            <person name="McGuire B."/>
            <person name="Gubler W.D."/>
            <person name="Walker M.A."/>
            <person name="Cantu D."/>
        </authorList>
    </citation>
    <scope>NUCLEOTIDE SEQUENCE [LARGE SCALE GENOMIC DNA]</scope>
    <source>
        <strain evidence="3">c</strain>
    </source>
</reference>
<dbReference type="Proteomes" id="UP000030854">
    <property type="component" value="Unassembled WGS sequence"/>
</dbReference>
<dbReference type="AlphaFoldDB" id="A0A0B1P7I1"/>
<evidence type="ECO:0000313" key="2">
    <source>
        <dbReference type="EMBL" id="KHJ34213.1"/>
    </source>
</evidence>
<dbReference type="HOGENOM" id="CLU_067850_0_0_1"/>
<dbReference type="OMA" id="DGFPNLW"/>
<dbReference type="PANTHER" id="PTHR43736">
    <property type="entry name" value="ADP-RIBOSE PYROPHOSPHATASE"/>
    <property type="match status" value="1"/>
</dbReference>
<evidence type="ECO:0000259" key="1">
    <source>
        <dbReference type="PROSITE" id="PS51462"/>
    </source>
</evidence>
<sequence>MENVSTQYTSKPSFHCKFPSSLDKFRKTVEEYLLENHINGQYAGICTGAFTLDNMGRILVVQRADTDSWPGRWEIPGGACEANNESVLDGMVREMWEETGMVVTSVVGVLNDQGKSFTTRSRKRFLKFEFKVEIELPNKIKLNPAEHKAFMWITEEEFNSGKKEDADTVIDFTSEMQVASIREAFQLWG</sequence>
<accession>A0A0B1P7I1</accession>
<evidence type="ECO:0000313" key="3">
    <source>
        <dbReference type="Proteomes" id="UP000030854"/>
    </source>
</evidence>
<proteinExistence type="predicted"/>
<dbReference type="PANTHER" id="PTHR43736:SF1">
    <property type="entry name" value="DIHYDRONEOPTERIN TRIPHOSPHATE DIPHOSPHATASE"/>
    <property type="match status" value="1"/>
</dbReference>
<dbReference type="Pfam" id="PF00293">
    <property type="entry name" value="NUDIX"/>
    <property type="match status" value="1"/>
</dbReference>
<dbReference type="EMBL" id="JNVN01000989">
    <property type="protein sequence ID" value="KHJ34213.1"/>
    <property type="molecule type" value="Genomic_DNA"/>
</dbReference>
<dbReference type="PROSITE" id="PS51462">
    <property type="entry name" value="NUDIX"/>
    <property type="match status" value="1"/>
</dbReference>
<dbReference type="SUPFAM" id="SSF55811">
    <property type="entry name" value="Nudix"/>
    <property type="match status" value="1"/>
</dbReference>
<gene>
    <name evidence="2" type="ORF">EV44_g3023</name>
</gene>
<dbReference type="CDD" id="cd02883">
    <property type="entry name" value="NUDIX_Hydrolase"/>
    <property type="match status" value="1"/>
</dbReference>
<dbReference type="STRING" id="52586.A0A0B1P7I1"/>
<keyword evidence="3" id="KW-1185">Reference proteome</keyword>
<protein>
    <submittedName>
        <fullName evidence="2">Putative nudix domain protein</fullName>
    </submittedName>
</protein>
<name>A0A0B1P7I1_UNCNE</name>
<dbReference type="Gene3D" id="3.90.79.10">
    <property type="entry name" value="Nucleoside Triphosphate Pyrophosphohydrolase"/>
    <property type="match status" value="1"/>
</dbReference>
<comment type="caution">
    <text evidence="2">The sequence shown here is derived from an EMBL/GenBank/DDBJ whole genome shotgun (WGS) entry which is preliminary data.</text>
</comment>
<dbReference type="InterPro" id="IPR015797">
    <property type="entry name" value="NUDIX_hydrolase-like_dom_sf"/>
</dbReference>